<dbReference type="AlphaFoldDB" id="A0A3J3C047"/>
<dbReference type="Pfam" id="PF05840">
    <property type="entry name" value="Phage_GPA"/>
    <property type="match status" value="1"/>
</dbReference>
<name>A0A3J3C047_SALER</name>
<dbReference type="EMBL" id="RNUA01000011">
    <property type="protein sequence ID" value="MHS97313.1"/>
    <property type="molecule type" value="Genomic_DNA"/>
</dbReference>
<evidence type="ECO:0000256" key="6">
    <source>
        <dbReference type="ARBA" id="ARBA00022801"/>
    </source>
</evidence>
<comment type="similarity">
    <text evidence="2">Belongs to the phage GPA family.</text>
</comment>
<dbReference type="InterPro" id="IPR008766">
    <property type="entry name" value="Replication_gene_A-like"/>
</dbReference>
<evidence type="ECO:0000256" key="2">
    <source>
        <dbReference type="ARBA" id="ARBA00009260"/>
    </source>
</evidence>
<organism evidence="8">
    <name type="scientific">Salmonella enterica</name>
    <name type="common">Salmonella choleraesuis</name>
    <dbReference type="NCBI Taxonomy" id="28901"/>
    <lineage>
        <taxon>Bacteria</taxon>
        <taxon>Pseudomonadati</taxon>
        <taxon>Pseudomonadota</taxon>
        <taxon>Gammaproteobacteria</taxon>
        <taxon>Enterobacterales</taxon>
        <taxon>Enterobacteriaceae</taxon>
        <taxon>Salmonella</taxon>
    </lineage>
</organism>
<sequence>MTVPINGGPRTPSPEELQQFFDDVRQTFAQLPRFIAKKFNDRISSAYRLRAFAGAQTKFSDIMRHDYRLVELTHQLYAIASGELPGYLFGGLASDYAYGAVRSMTFRFNALVDGDESDAALLAQELTEFLCDEVEHLNRTLRDESASELLGILYSMAAGVTEHFKADPPEWNRYTGKKLTSAQMKIAISRMLSLRFWSRHFRIFARRWREHLYISVGDVRRQRAVFCSPQWTQCWLASRKRGREIMAETDIEDEDTGETLSLLSAVDASVSNNEKRRAELLTRVKGLEELAGLDSLVQDRDYTGLFFTWTAPRQYHAWLETGRRNRKWNGASPRETQRYFTRTFKNFSTALARRGVQMFGIHITESHHDGTPHWHGIMFVRREQEATLRDVFEAYANTENCSAHKVGASPAQSQLMIKPIDTRKGSATAYITKHICRNIEGCAPGGTDRETGRTWSELARHAAAWASLWGIKQFQFTGGPPVSVWRELRKLSDQKKADSVGPVFGELHRAAGGGDWAAYTRLQGGVPTTRKNLTMRTWYLSGEEPDECGQYIPVLKGVYLPGSNQPPVATRTRKWKVRTLRKSVKPGSLKISRKPALSPWTRINNCTMRRKQPEDRPPDPYLKIPIQLELDLRRGGSRKNKLAMRKIRE</sequence>
<feature type="domain" description="Replication gene A protein-like" evidence="7">
    <location>
        <begin position="127"/>
        <end position="441"/>
    </location>
</feature>
<evidence type="ECO:0000313" key="8">
    <source>
        <dbReference type="EMBL" id="MHS97313.1"/>
    </source>
</evidence>
<dbReference type="GO" id="GO:0004519">
    <property type="term" value="F:endonuclease activity"/>
    <property type="evidence" value="ECO:0007669"/>
    <property type="project" value="UniProtKB-KW"/>
</dbReference>
<evidence type="ECO:0000256" key="5">
    <source>
        <dbReference type="ARBA" id="ARBA00022759"/>
    </source>
</evidence>
<proteinExistence type="inferred from homology"/>
<gene>
    <name evidence="8" type="ORF">EEN88_05385</name>
</gene>
<accession>A0A3J3C047</accession>
<dbReference type="Proteomes" id="UP000839513">
    <property type="component" value="Unassembled WGS sequence"/>
</dbReference>
<evidence type="ECO:0000259" key="7">
    <source>
        <dbReference type="Pfam" id="PF05840"/>
    </source>
</evidence>
<evidence type="ECO:0000256" key="3">
    <source>
        <dbReference type="ARBA" id="ARBA00022705"/>
    </source>
</evidence>
<dbReference type="GO" id="GO:0006260">
    <property type="term" value="P:DNA replication"/>
    <property type="evidence" value="ECO:0007669"/>
    <property type="project" value="UniProtKB-KW"/>
</dbReference>
<evidence type="ECO:0000256" key="4">
    <source>
        <dbReference type="ARBA" id="ARBA00022722"/>
    </source>
</evidence>
<keyword evidence="6" id="KW-0378">Hydrolase</keyword>
<keyword evidence="3" id="KW-0235">DNA replication</keyword>
<comment type="function">
    <text evidence="1">Possible endonuclease which induces a single-strand cut and initiates DNA replication.</text>
</comment>
<keyword evidence="4" id="KW-0540">Nuclease</keyword>
<keyword evidence="5 8" id="KW-0255">Endonuclease</keyword>
<reference evidence="8" key="1">
    <citation type="submission" date="2018-11" db="EMBL/GenBank/DDBJ databases">
        <authorList>
            <consortium name="PulseNet: The National Subtyping Network for Foodborne Disease Surveillance"/>
            <person name="Tarr C.L."/>
            <person name="Trees E."/>
            <person name="Katz L.S."/>
            <person name="Carleton-Romer H.A."/>
            <person name="Stroika S."/>
            <person name="Kucerova Z."/>
            <person name="Roache K.F."/>
            <person name="Sabol A.L."/>
            <person name="Besser J."/>
            <person name="Gerner-Smidt P."/>
        </authorList>
    </citation>
    <scope>NUCLEOTIDE SEQUENCE [LARGE SCALE GENOMIC DNA]</scope>
    <source>
        <strain evidence="8">PNUSAS059687</strain>
    </source>
</reference>
<comment type="caution">
    <text evidence="8">The sequence shown here is derived from an EMBL/GenBank/DDBJ whole genome shotgun (WGS) entry which is preliminary data.</text>
</comment>
<evidence type="ECO:0000256" key="1">
    <source>
        <dbReference type="ARBA" id="ARBA00003293"/>
    </source>
</evidence>
<protein>
    <submittedName>
        <fullName evidence="8">Replication endonuclease</fullName>
    </submittedName>
</protein>
<dbReference type="GO" id="GO:0016787">
    <property type="term" value="F:hydrolase activity"/>
    <property type="evidence" value="ECO:0007669"/>
    <property type="project" value="UniProtKB-KW"/>
</dbReference>